<evidence type="ECO:0000313" key="1">
    <source>
        <dbReference type="EMBL" id="QFR55997.1"/>
    </source>
</evidence>
<protein>
    <recommendedName>
        <fullName evidence="3">Nucleotide modification associated domain-containing protein</fullName>
    </recommendedName>
</protein>
<accession>A0A5P8PH22</accession>
<evidence type="ECO:0000313" key="2">
    <source>
        <dbReference type="Proteomes" id="UP000326777"/>
    </source>
</evidence>
<evidence type="ECO:0008006" key="3">
    <source>
        <dbReference type="Google" id="ProtNLM"/>
    </source>
</evidence>
<proteinExistence type="predicted"/>
<name>A0A5P8PH22_9CAUD</name>
<organism evidence="1 2">
    <name type="scientific">Serratia phage Muldoon</name>
    <dbReference type="NCBI Taxonomy" id="2601678"/>
    <lineage>
        <taxon>Viruses</taxon>
        <taxon>Duplodnaviria</taxon>
        <taxon>Heunggongvirae</taxon>
        <taxon>Uroviricota</taxon>
        <taxon>Caudoviricetes</taxon>
        <taxon>Muldoonvirus</taxon>
        <taxon>Muldoonvirus muldoon</taxon>
    </lineage>
</organism>
<sequence>MPTVNNFFSHINSIKHSKDIMTTPYDTIKSIDYRRIVPPTVGTCGQSPEERESVKVLRECIELQNAKGSDYQSKASSVRQADYYVNGVQTIHDIMHAKMLRMKSVMDKIQAGESTNFESLEDSAKDLINYASFFVAYSRGKIDGQNPEKNIFNK</sequence>
<dbReference type="Proteomes" id="UP000326777">
    <property type="component" value="Genome"/>
</dbReference>
<dbReference type="EMBL" id="MN095771">
    <property type="protein sequence ID" value="QFR55997.1"/>
    <property type="molecule type" value="Genomic_DNA"/>
</dbReference>
<gene>
    <name evidence="1" type="ORF">CPT_Muldoon_041</name>
</gene>
<reference evidence="2" key="1">
    <citation type="submission" date="2019-06" db="EMBL/GenBank/DDBJ databases">
        <title>Complete genome sequence of Serratia marcescens phage Muldoon.</title>
        <authorList>
            <person name="Campbell S."/>
            <person name="Atkinson C."/>
            <person name="Moreland R."/>
            <person name="Liu M."/>
            <person name="Ramsey J."/>
            <person name="Leavitt J."/>
        </authorList>
    </citation>
    <scope>NUCLEOTIDE SEQUENCE [LARGE SCALE GENOMIC DNA]</scope>
</reference>
<keyword evidence="2" id="KW-1185">Reference proteome</keyword>